<reference evidence="2" key="1">
    <citation type="submission" date="2014-11" db="EMBL/GenBank/DDBJ databases">
        <authorList>
            <person name="Otto D Thomas"/>
            <person name="Naeem Raeece"/>
        </authorList>
    </citation>
    <scope>NUCLEOTIDE SEQUENCE</scope>
</reference>
<feature type="chain" id="PRO_5005192183" evidence="1">
    <location>
        <begin position="20"/>
        <end position="125"/>
    </location>
</feature>
<evidence type="ECO:0000256" key="1">
    <source>
        <dbReference type="SAM" id="SignalP"/>
    </source>
</evidence>
<dbReference type="AlphaFoldDB" id="A0A0G4HTD9"/>
<gene>
    <name evidence="2" type="ORF">Cvel_8433</name>
</gene>
<evidence type="ECO:0000313" key="2">
    <source>
        <dbReference type="EMBL" id="CEM47622.1"/>
    </source>
</evidence>
<protein>
    <submittedName>
        <fullName evidence="2">Uncharacterized protein</fullName>
    </submittedName>
</protein>
<accession>A0A0G4HTD9</accession>
<keyword evidence="1" id="KW-0732">Signal</keyword>
<dbReference type="EMBL" id="CDMZ01003795">
    <property type="protein sequence ID" value="CEM47622.1"/>
    <property type="molecule type" value="Genomic_DNA"/>
</dbReference>
<sequence length="125" mass="14675">MRALSSLFVLSVLFVGVSALSLRQGLHEEGSFLEDRADCEEIVAEWVQSLPMVVNPYSAVRLADCYCSNWDPTHPRVYNPEFAEFRRKYNFYKSQWPNKHPYNLLKKVEEYRQLKIRCAQKILNS</sequence>
<proteinExistence type="predicted"/>
<feature type="signal peptide" evidence="1">
    <location>
        <begin position="1"/>
        <end position="19"/>
    </location>
</feature>
<organism evidence="2">
    <name type="scientific">Chromera velia CCMP2878</name>
    <dbReference type="NCBI Taxonomy" id="1169474"/>
    <lineage>
        <taxon>Eukaryota</taxon>
        <taxon>Sar</taxon>
        <taxon>Alveolata</taxon>
        <taxon>Colpodellida</taxon>
        <taxon>Chromeraceae</taxon>
        <taxon>Chromera</taxon>
    </lineage>
</organism>
<dbReference type="VEuPathDB" id="CryptoDB:Cvel_8433"/>
<name>A0A0G4HTD9_9ALVE</name>